<evidence type="ECO:0000313" key="9">
    <source>
        <dbReference type="EMBL" id="TDG39862.1"/>
    </source>
</evidence>
<feature type="compositionally biased region" description="Polar residues" evidence="6">
    <location>
        <begin position="180"/>
        <end position="189"/>
    </location>
</feature>
<dbReference type="PANTHER" id="PTHR11219:SF69">
    <property type="entry name" value="TENEURIN-A"/>
    <property type="match status" value="1"/>
</dbReference>
<dbReference type="FunFam" id="2.10.25.10:FF:000001">
    <property type="entry name" value="Tenascin C"/>
    <property type="match status" value="1"/>
</dbReference>
<feature type="transmembrane region" description="Helical" evidence="7">
    <location>
        <begin position="106"/>
        <end position="127"/>
    </location>
</feature>
<dbReference type="Gene3D" id="2.10.25.10">
    <property type="entry name" value="Laminin"/>
    <property type="match status" value="3"/>
</dbReference>
<comment type="caution">
    <text evidence="5">Lacks conserved residue(s) required for the propagation of feature annotation.</text>
</comment>
<evidence type="ECO:0000256" key="1">
    <source>
        <dbReference type="ARBA" id="ARBA00022536"/>
    </source>
</evidence>
<reference evidence="9 10" key="1">
    <citation type="journal article" date="2019" name="J. Hered.">
        <title>An Improved Genome Assembly for Drosophila navojoa, the Basal Species in the mojavensis Cluster.</title>
        <authorList>
            <person name="Vanderlinde T."/>
            <person name="Dupim E.G."/>
            <person name="Nazario-Yepiz N.O."/>
            <person name="Carvalho A.B."/>
        </authorList>
    </citation>
    <scope>NUCLEOTIDE SEQUENCE [LARGE SCALE GENOMIC DNA]</scope>
    <source>
        <strain evidence="9">Navoj_Jal97</strain>
        <tissue evidence="9">Whole organism</tissue>
    </source>
</reference>
<feature type="region of interest" description="Disordered" evidence="6">
    <location>
        <begin position="385"/>
        <end position="437"/>
    </location>
</feature>
<dbReference type="PROSITE" id="PS00022">
    <property type="entry name" value="EGF_1"/>
    <property type="match status" value="2"/>
</dbReference>
<dbReference type="SMART" id="SM00181">
    <property type="entry name" value="EGF"/>
    <property type="match status" value="3"/>
</dbReference>
<feature type="disulfide bond" evidence="5">
    <location>
        <begin position="595"/>
        <end position="604"/>
    </location>
</feature>
<dbReference type="GO" id="GO:0008045">
    <property type="term" value="P:motor neuron axon guidance"/>
    <property type="evidence" value="ECO:0007669"/>
    <property type="project" value="TreeGrafter"/>
</dbReference>
<keyword evidence="3 5" id="KW-1015">Disulfide bond</keyword>
<evidence type="ECO:0000256" key="6">
    <source>
        <dbReference type="SAM" id="MobiDB-lite"/>
    </source>
</evidence>
<evidence type="ECO:0000313" key="10">
    <source>
        <dbReference type="Proteomes" id="UP000295192"/>
    </source>
</evidence>
<feature type="domain" description="EGF-like" evidence="8">
    <location>
        <begin position="573"/>
        <end position="605"/>
    </location>
</feature>
<dbReference type="PANTHER" id="PTHR11219">
    <property type="entry name" value="TENEURIN AND N-ACETYLGLUCOSAMINE-1-PHOSPHODIESTER ALPHA-N-ACETYLGLUCOSAMINIDASE"/>
    <property type="match status" value="1"/>
</dbReference>
<dbReference type="SUPFAM" id="SSF57196">
    <property type="entry name" value="EGF/Laminin"/>
    <property type="match status" value="1"/>
</dbReference>
<keyword evidence="4" id="KW-0325">Glycoprotein</keyword>
<dbReference type="Pfam" id="PF23093">
    <property type="entry name" value="GBD_Tenm3"/>
    <property type="match status" value="1"/>
</dbReference>
<keyword evidence="2" id="KW-0677">Repeat</keyword>
<dbReference type="OMA" id="NMRDSAY"/>
<feature type="non-terminal residue" evidence="9">
    <location>
        <position position="606"/>
    </location>
</feature>
<dbReference type="InterPro" id="IPR051216">
    <property type="entry name" value="Teneurin"/>
</dbReference>
<organism evidence="9 10">
    <name type="scientific">Drosophila navojoa</name>
    <name type="common">Fruit fly</name>
    <dbReference type="NCBI Taxonomy" id="7232"/>
    <lineage>
        <taxon>Eukaryota</taxon>
        <taxon>Metazoa</taxon>
        <taxon>Ecdysozoa</taxon>
        <taxon>Arthropoda</taxon>
        <taxon>Hexapoda</taxon>
        <taxon>Insecta</taxon>
        <taxon>Pterygota</taxon>
        <taxon>Neoptera</taxon>
        <taxon>Endopterygota</taxon>
        <taxon>Diptera</taxon>
        <taxon>Brachycera</taxon>
        <taxon>Muscomorpha</taxon>
        <taxon>Ephydroidea</taxon>
        <taxon>Drosophilidae</taxon>
        <taxon>Drosophila</taxon>
    </lineage>
</organism>
<dbReference type="InterPro" id="IPR000742">
    <property type="entry name" value="EGF"/>
</dbReference>
<sequence length="606" mass="64570">MSTGSNTIGHGGIDRGGVGVGVGMPMGAGTMPVGVGGQVGGPQVSVGPPGSGVAGPHCQISGSQPLVMPGFPLRNSHSAHAPHYSPYSPSRFHIDKRCQHRCSWKCLSIALIFISVVLTAMLAYFAAVSSMKPNMDSSNCILVQDVKSQPHDLRGGSGGKGGDNKAQAGGGGATAYPTEESIQTSTSDHAGNSGGGAAGAGSATGIQQQLLLQQQQPHAINQPLTPLDATNTQLQDQLTYGGAAGGLGQQQHNLLLQQAGHHHPALQQQQGVGLSGGQWPQVVELKDFNELYHATIPAYQFWTLEFRNKHPAFIRFNFTLPWGAHFAVYSRRNVAPSVTQHDFVEFIKGGRLDSHLRHRRDAGNVTHNAKDLGLTAVYEKEKAKEKQQLQLRRRRRSNSSEEDLDQEQEQEQELDRAEDDLNDSSDESPTGLDSAEYFEGKTVTVAHALNKRSAADGGAGGLPALDMDAMTVNVSLLQYLDTGLWFISVYNDELVAHSVSLLAEEAEGVSTTCPNDCSGRGSCYLGKCDCIDGYQGVDCSKSVCPVLCSAHGHYGGGVCHCEDGWKGAECDIPVGECEVPNCSSHGRCIEGECHCERGWKGPYCDQ</sequence>
<gene>
    <name evidence="9" type="ORF">AWZ03_013716</name>
</gene>
<dbReference type="Proteomes" id="UP000295192">
    <property type="component" value="Unassembled WGS sequence"/>
</dbReference>
<dbReference type="EMBL" id="LSRL02000782">
    <property type="protein sequence ID" value="TDG39862.1"/>
    <property type="molecule type" value="Genomic_DNA"/>
</dbReference>
<feature type="compositionally biased region" description="Acidic residues" evidence="6">
    <location>
        <begin position="400"/>
        <end position="426"/>
    </location>
</feature>
<dbReference type="PROSITE" id="PS01186">
    <property type="entry name" value="EGF_2"/>
    <property type="match status" value="2"/>
</dbReference>
<accession>A0A484AUZ4</accession>
<comment type="caution">
    <text evidence="9">The sequence shown here is derived from an EMBL/GenBank/DDBJ whole genome shotgun (WGS) entry which is preliminary data.</text>
</comment>
<name>A0A484AUZ4_DRONA</name>
<evidence type="ECO:0000256" key="7">
    <source>
        <dbReference type="SAM" id="Phobius"/>
    </source>
</evidence>
<keyword evidence="7" id="KW-0812">Transmembrane</keyword>
<dbReference type="PROSITE" id="PS50026">
    <property type="entry name" value="EGF_3"/>
    <property type="match status" value="1"/>
</dbReference>
<keyword evidence="7" id="KW-1133">Transmembrane helix</keyword>
<evidence type="ECO:0000259" key="8">
    <source>
        <dbReference type="PROSITE" id="PS50026"/>
    </source>
</evidence>
<dbReference type="InterPro" id="IPR057629">
    <property type="entry name" value="Teneurin1-4_GBD"/>
</dbReference>
<dbReference type="FunFam" id="2.10.25.10:FF:000013">
    <property type="entry name" value="Teneurin transmembrane protein 4"/>
    <property type="match status" value="1"/>
</dbReference>
<evidence type="ECO:0000256" key="2">
    <source>
        <dbReference type="ARBA" id="ARBA00022737"/>
    </source>
</evidence>
<keyword evidence="10" id="KW-1185">Reference proteome</keyword>
<evidence type="ECO:0000256" key="3">
    <source>
        <dbReference type="ARBA" id="ARBA00023157"/>
    </source>
</evidence>
<evidence type="ECO:0000256" key="5">
    <source>
        <dbReference type="PROSITE-ProRule" id="PRU00076"/>
    </source>
</evidence>
<dbReference type="AlphaFoldDB" id="A0A484AUZ4"/>
<dbReference type="OrthoDB" id="442731at2759"/>
<dbReference type="Pfam" id="PF25024">
    <property type="entry name" value="EGF_TEN"/>
    <property type="match status" value="1"/>
</dbReference>
<keyword evidence="7" id="KW-0472">Membrane</keyword>
<keyword evidence="1 5" id="KW-0245">EGF-like domain</keyword>
<feature type="region of interest" description="Disordered" evidence="6">
    <location>
        <begin position="149"/>
        <end position="201"/>
    </location>
</feature>
<dbReference type="STRING" id="7232.A0A484AUZ4"/>
<proteinExistence type="predicted"/>
<protein>
    <recommendedName>
        <fullName evidence="8">EGF-like domain-containing protein</fullName>
    </recommendedName>
</protein>
<evidence type="ECO:0000256" key="4">
    <source>
        <dbReference type="ARBA" id="ARBA00023180"/>
    </source>
</evidence>